<dbReference type="SUPFAM" id="SSF52317">
    <property type="entry name" value="Class I glutamine amidotransferase-like"/>
    <property type="match status" value="1"/>
</dbReference>
<keyword evidence="5" id="KW-0645">Protease</keyword>
<dbReference type="InterPro" id="IPR050325">
    <property type="entry name" value="Prot/Nucl_acid_deglycase"/>
</dbReference>
<feature type="domain" description="DJ-1/PfpI" evidence="4">
    <location>
        <begin position="29"/>
        <end position="217"/>
    </location>
</feature>
<gene>
    <name evidence="5" type="ORF">FB560_0156</name>
</gene>
<dbReference type="GO" id="GO:0006508">
    <property type="term" value="P:proteolysis"/>
    <property type="evidence" value="ECO:0007669"/>
    <property type="project" value="UniProtKB-KW"/>
</dbReference>
<evidence type="ECO:0000259" key="4">
    <source>
        <dbReference type="Pfam" id="PF01965"/>
    </source>
</evidence>
<dbReference type="OrthoDB" id="9792284at2"/>
<dbReference type="RefSeq" id="WP_141870617.1">
    <property type="nucleotide sequence ID" value="NZ_VFOX01000001.1"/>
</dbReference>
<dbReference type="InterPro" id="IPR029062">
    <property type="entry name" value="Class_I_gatase-like"/>
</dbReference>
<sequence length="221" mass="22629">MSTILFVVTGARTWTLDDGTAHPTGYWAEELLAPYRILTEAGHDVAFATPGGVIPAVDSTSLTDGDAEAIAHIDALSTPLVLAEVEPAAFDAVYYPGGHGPMQDLAVDADSAALIAATVAGGRPLAAVCHGLAAFLPARSAEGESVVAGRRITGFSDEEERLGGLADRAPYLLETSLRALGAEVEIAAPWSDHTVVDGLLITGQNPQSSTSAAQALLSALA</sequence>
<dbReference type="Pfam" id="PF01965">
    <property type="entry name" value="DJ-1_PfpI"/>
    <property type="match status" value="1"/>
</dbReference>
<name>A0A543BI90_9MICO</name>
<dbReference type="PANTHER" id="PTHR48094">
    <property type="entry name" value="PROTEIN/NUCLEIC ACID DEGLYCASE DJ-1-RELATED"/>
    <property type="match status" value="1"/>
</dbReference>
<protein>
    <submittedName>
        <fullName evidence="5">Putative intracellular protease/amidase</fullName>
    </submittedName>
</protein>
<keyword evidence="2" id="KW-0456">Lyase</keyword>
<dbReference type="GO" id="GO:0019172">
    <property type="term" value="F:glyoxalase III activity"/>
    <property type="evidence" value="ECO:0007669"/>
    <property type="project" value="TreeGrafter"/>
</dbReference>
<organism evidence="5 6">
    <name type="scientific">Microbacterium saperdae</name>
    <dbReference type="NCBI Taxonomy" id="69368"/>
    <lineage>
        <taxon>Bacteria</taxon>
        <taxon>Bacillati</taxon>
        <taxon>Actinomycetota</taxon>
        <taxon>Actinomycetes</taxon>
        <taxon>Micrococcales</taxon>
        <taxon>Microbacteriaceae</taxon>
        <taxon>Microbacterium</taxon>
    </lineage>
</organism>
<comment type="similarity">
    <text evidence="3">Belongs to the peptidase C56 family. HSP31-like subfamily.</text>
</comment>
<dbReference type="AlphaFoldDB" id="A0A543BI90"/>
<dbReference type="GO" id="GO:0008233">
    <property type="term" value="F:peptidase activity"/>
    <property type="evidence" value="ECO:0007669"/>
    <property type="project" value="UniProtKB-KW"/>
</dbReference>
<keyword evidence="6" id="KW-1185">Reference proteome</keyword>
<evidence type="ECO:0000256" key="1">
    <source>
        <dbReference type="ARBA" id="ARBA00023016"/>
    </source>
</evidence>
<keyword evidence="5" id="KW-0378">Hydrolase</keyword>
<dbReference type="EMBL" id="VFOX01000001">
    <property type="protein sequence ID" value="TQL84569.1"/>
    <property type="molecule type" value="Genomic_DNA"/>
</dbReference>
<accession>A0A543BI90</accession>
<proteinExistence type="inferred from homology"/>
<dbReference type="PANTHER" id="PTHR48094:SF11">
    <property type="entry name" value="GLUTATHIONE-INDEPENDENT GLYOXALASE HSP31-RELATED"/>
    <property type="match status" value="1"/>
</dbReference>
<evidence type="ECO:0000256" key="2">
    <source>
        <dbReference type="ARBA" id="ARBA00023239"/>
    </source>
</evidence>
<dbReference type="InterPro" id="IPR002818">
    <property type="entry name" value="DJ-1/PfpI"/>
</dbReference>
<reference evidence="5 6" key="1">
    <citation type="submission" date="2019-06" db="EMBL/GenBank/DDBJ databases">
        <title>Sequencing the genomes of 1000 actinobacteria strains.</title>
        <authorList>
            <person name="Klenk H.-P."/>
        </authorList>
    </citation>
    <scope>NUCLEOTIDE SEQUENCE [LARGE SCALE GENOMIC DNA]</scope>
    <source>
        <strain evidence="5 6">DSM 20169</strain>
    </source>
</reference>
<dbReference type="Proteomes" id="UP000317209">
    <property type="component" value="Unassembled WGS sequence"/>
</dbReference>
<keyword evidence="1" id="KW-0346">Stress response</keyword>
<evidence type="ECO:0000313" key="5">
    <source>
        <dbReference type="EMBL" id="TQL84569.1"/>
    </source>
</evidence>
<evidence type="ECO:0000313" key="6">
    <source>
        <dbReference type="Proteomes" id="UP000317209"/>
    </source>
</evidence>
<dbReference type="Gene3D" id="3.40.50.880">
    <property type="match status" value="1"/>
</dbReference>
<dbReference type="GO" id="GO:0005737">
    <property type="term" value="C:cytoplasm"/>
    <property type="evidence" value="ECO:0007669"/>
    <property type="project" value="TreeGrafter"/>
</dbReference>
<dbReference type="CDD" id="cd03141">
    <property type="entry name" value="GATase1_Hsp31_like"/>
    <property type="match status" value="1"/>
</dbReference>
<evidence type="ECO:0000256" key="3">
    <source>
        <dbReference type="ARBA" id="ARBA00038493"/>
    </source>
</evidence>
<dbReference type="GO" id="GO:0019243">
    <property type="term" value="P:methylglyoxal catabolic process to D-lactate via S-lactoyl-glutathione"/>
    <property type="evidence" value="ECO:0007669"/>
    <property type="project" value="TreeGrafter"/>
</dbReference>
<comment type="caution">
    <text evidence="5">The sequence shown here is derived from an EMBL/GenBank/DDBJ whole genome shotgun (WGS) entry which is preliminary data.</text>
</comment>